<sequence>MEQSPDDATLGALGFAGICRETLRVISSRPPYFLSSCGLVIMLSFSLLAHVAVSRVLFSYAVTATSDANGTGFVRLAANWALFLLGEAAFLLLINFLSGVSALLFVISVAPRYFFAADAGHDARSAARDLRALPRSHAKYLLSVSPGHARLFARLNRTDAGARFDATARDAFLLLLGYTALFGAAALLMHLHRAALLLVGGTAYLAGAAYIVAVWHVACVLSILEDGASGFRAMHRSDELLTGAGKFWAAAAVFTTLDSYAVAVQLAFGALVMDNRMGLGVWVRVAAGVAMAAALWATVMSGLVVQVVVYFVCKGFHRHLENSDGTTAKSLVDVGRRGRAIRNNRKRQ</sequence>
<reference evidence="1" key="2">
    <citation type="submission" date="2025-09" db="UniProtKB">
        <authorList>
            <consortium name="EnsemblPlants"/>
        </authorList>
    </citation>
    <scope>IDENTIFICATION</scope>
</reference>
<organism evidence="1 2">
    <name type="scientific">Avena sativa</name>
    <name type="common">Oat</name>
    <dbReference type="NCBI Taxonomy" id="4498"/>
    <lineage>
        <taxon>Eukaryota</taxon>
        <taxon>Viridiplantae</taxon>
        <taxon>Streptophyta</taxon>
        <taxon>Embryophyta</taxon>
        <taxon>Tracheophyta</taxon>
        <taxon>Spermatophyta</taxon>
        <taxon>Magnoliopsida</taxon>
        <taxon>Liliopsida</taxon>
        <taxon>Poales</taxon>
        <taxon>Poaceae</taxon>
        <taxon>BOP clade</taxon>
        <taxon>Pooideae</taxon>
        <taxon>Poodae</taxon>
        <taxon>Poeae</taxon>
        <taxon>Poeae Chloroplast Group 1 (Aveneae type)</taxon>
        <taxon>Aveninae</taxon>
        <taxon>Avena</taxon>
    </lineage>
</organism>
<name>A0ACD5ZCH4_AVESA</name>
<dbReference type="EnsemblPlants" id="AVESA.00010b.r2.6CG1144340.1">
    <property type="protein sequence ID" value="AVESA.00010b.r2.6CG1144340.1.CDS.1"/>
    <property type="gene ID" value="AVESA.00010b.r2.6CG1144340"/>
</dbReference>
<evidence type="ECO:0000313" key="2">
    <source>
        <dbReference type="Proteomes" id="UP001732700"/>
    </source>
</evidence>
<reference evidence="1" key="1">
    <citation type="submission" date="2021-05" db="EMBL/GenBank/DDBJ databases">
        <authorList>
            <person name="Scholz U."/>
            <person name="Mascher M."/>
            <person name="Fiebig A."/>
        </authorList>
    </citation>
    <scope>NUCLEOTIDE SEQUENCE [LARGE SCALE GENOMIC DNA]</scope>
</reference>
<accession>A0ACD5ZCH4</accession>
<proteinExistence type="predicted"/>
<keyword evidence="2" id="KW-1185">Reference proteome</keyword>
<dbReference type="Proteomes" id="UP001732700">
    <property type="component" value="Chromosome 6C"/>
</dbReference>
<evidence type="ECO:0000313" key="1">
    <source>
        <dbReference type="EnsemblPlants" id="AVESA.00010b.r2.6CG1144340.1.CDS.1"/>
    </source>
</evidence>
<protein>
    <submittedName>
        <fullName evidence="1">Uncharacterized protein</fullName>
    </submittedName>
</protein>